<proteinExistence type="predicted"/>
<evidence type="ECO:0000313" key="1">
    <source>
        <dbReference type="EMBL" id="AGH57575.1"/>
    </source>
</evidence>
<dbReference type="GeneID" id="15010788"/>
<keyword evidence="2" id="KW-1185">Reference proteome</keyword>
<dbReference type="RefSeq" id="YP_007674253.1">
    <property type="nucleotide sequence ID" value="NC_020849.1"/>
</dbReference>
<sequence length="215" mass="24360">MKYKEFFCMARKGMDLTGQTFGMLTVLREVVSSHKSVRKWLCQCNCGKESEVYQSALRQGKTTSCGCKVGVVAKATHTTHGDSGERLHTIWKGMKGRCASNHPDYGGRGISVCQEWAESYESFRDWSLANGYSDDLSIDRFPDTNGNYEPANCRWATDEEQANNKRRRKNCSSNNKGVTFDKATNKWRAYKRANNKYICLGRYVTEEEANKALGV</sequence>
<dbReference type="EMBL" id="JF974296">
    <property type="protein sequence ID" value="AGH57575.1"/>
    <property type="molecule type" value="Genomic_DNA"/>
</dbReference>
<dbReference type="GO" id="GO:0003677">
    <property type="term" value="F:DNA binding"/>
    <property type="evidence" value="ECO:0007669"/>
    <property type="project" value="InterPro"/>
</dbReference>
<gene>
    <name evidence="1" type="ORF">PYDG_00044</name>
</gene>
<evidence type="ECO:0000313" key="2">
    <source>
        <dbReference type="Proteomes" id="UP000204048"/>
    </source>
</evidence>
<accession>M4SQJ2</accession>
<dbReference type="KEGG" id="vg:15010788"/>
<dbReference type="Proteomes" id="UP000204048">
    <property type="component" value="Segment"/>
</dbReference>
<dbReference type="InterPro" id="IPR016177">
    <property type="entry name" value="DNA-bd_dom_sf"/>
</dbReference>
<protein>
    <submittedName>
        <fullName evidence="1">Uncharacterized protein</fullName>
    </submittedName>
</protein>
<reference evidence="1 2" key="1">
    <citation type="submission" date="2010-11" db="EMBL/GenBank/DDBJ databases">
        <title>The Genome Sequence of Pseudoalteromonas phage pYD6-A.</title>
        <authorList>
            <consortium name="The Broad Institute Genome Sequencing Platform"/>
            <person name="Henn M.R."/>
            <person name="Wolf A."/>
            <person name="Jost G."/>
            <person name="Levin J."/>
            <person name="Malboeuf C."/>
            <person name="Casali M."/>
            <person name="Russ C."/>
            <person name="Lennon N."/>
            <person name="Chapman S.B."/>
            <person name="Erlich R."/>
            <person name="Young S.K."/>
            <person name="Yandava C."/>
            <person name="Zeng Q."/>
            <person name="Alvarado L."/>
            <person name="Anderson S."/>
            <person name="Berlin A."/>
            <person name="Chen Z."/>
            <person name="Freedman E."/>
            <person name="Gellesch M."/>
            <person name="Goldberg J."/>
            <person name="Green L."/>
            <person name="Griggs A."/>
            <person name="Gujja S."/>
            <person name="Heilman E.R."/>
            <person name="Heiman D."/>
            <person name="Hollinger A."/>
            <person name="Howarth C."/>
            <person name="Larson L."/>
            <person name="Mehta T."/>
            <person name="Pearson M."/>
            <person name="Roberts A."/>
            <person name="Ryan E."/>
            <person name="Saif S."/>
            <person name="Shea T."/>
            <person name="Shenoy N."/>
            <person name="Sisk P."/>
            <person name="Stolte C."/>
            <person name="Sykes S."/>
            <person name="White J."/>
            <person name="Haas B."/>
            <person name="Nusbaum C."/>
            <person name="Birren B."/>
        </authorList>
    </citation>
    <scope>NUCLEOTIDE SEQUENCE [LARGE SCALE GENOMIC DNA]</scope>
    <source>
        <strain evidence="2">pYD6-A</strain>
    </source>
</reference>
<dbReference type="OrthoDB" id="8611at10239"/>
<name>M4SQJ2_9CAUD</name>
<dbReference type="SUPFAM" id="SSF54171">
    <property type="entry name" value="DNA-binding domain"/>
    <property type="match status" value="1"/>
</dbReference>
<organism evidence="1 2">
    <name type="scientific">Pseudoalteromonas phage pYD6-A</name>
    <dbReference type="NCBI Taxonomy" id="754052"/>
    <lineage>
        <taxon>Viruses</taxon>
        <taxon>Duplodnaviria</taxon>
        <taxon>Heunggongvirae</taxon>
        <taxon>Uroviricota</taxon>
        <taxon>Caudoviricetes</taxon>
        <taxon>Schitoviridae</taxon>
        <taxon>Fuhrmanvirinae</taxon>
        <taxon>Matsuvirus</taxon>
        <taxon>Matsuvirus pYD6A</taxon>
    </lineage>
</organism>